<dbReference type="GO" id="GO:0005762">
    <property type="term" value="C:mitochondrial large ribosomal subunit"/>
    <property type="evidence" value="ECO:0007669"/>
    <property type="project" value="InterPro"/>
</dbReference>
<evidence type="ECO:0000259" key="2">
    <source>
        <dbReference type="Pfam" id="PF18126"/>
    </source>
</evidence>
<gene>
    <name evidence="3" type="ORF">CBER1_11128</name>
</gene>
<dbReference type="InterPro" id="IPR040922">
    <property type="entry name" value="Ribosomal_mL59_dom"/>
</dbReference>
<dbReference type="PANTHER" id="PTHR28041:SF1">
    <property type="entry name" value="LARGE RIBOSOMAL SUBUNIT PROTEIN ML59"/>
    <property type="match status" value="1"/>
</dbReference>
<feature type="region of interest" description="Disordered" evidence="1">
    <location>
        <begin position="79"/>
        <end position="101"/>
    </location>
</feature>
<dbReference type="AlphaFoldDB" id="A0A2S6BZ98"/>
<dbReference type="PANTHER" id="PTHR28041">
    <property type="entry name" value="54S RIBOSOMAL PROTEIN L25, MITOCHONDRIAL"/>
    <property type="match status" value="1"/>
</dbReference>
<evidence type="ECO:0000313" key="4">
    <source>
        <dbReference type="Proteomes" id="UP000237631"/>
    </source>
</evidence>
<organism evidence="3 4">
    <name type="scientific">Cercospora berteroae</name>
    <dbReference type="NCBI Taxonomy" id="357750"/>
    <lineage>
        <taxon>Eukaryota</taxon>
        <taxon>Fungi</taxon>
        <taxon>Dikarya</taxon>
        <taxon>Ascomycota</taxon>
        <taxon>Pezizomycotina</taxon>
        <taxon>Dothideomycetes</taxon>
        <taxon>Dothideomycetidae</taxon>
        <taxon>Mycosphaerellales</taxon>
        <taxon>Mycosphaerellaceae</taxon>
        <taxon>Cercospora</taxon>
    </lineage>
</organism>
<dbReference type="Pfam" id="PF18126">
    <property type="entry name" value="Mitoc_mL59"/>
    <property type="match status" value="1"/>
</dbReference>
<evidence type="ECO:0000256" key="1">
    <source>
        <dbReference type="SAM" id="MobiDB-lite"/>
    </source>
</evidence>
<dbReference type="Proteomes" id="UP000237631">
    <property type="component" value="Unassembled WGS sequence"/>
</dbReference>
<dbReference type="EMBL" id="PNEN01001658">
    <property type="protein sequence ID" value="PPJ52807.1"/>
    <property type="molecule type" value="Genomic_DNA"/>
</dbReference>
<proteinExistence type="predicted"/>
<accession>A0A2S6BZ98</accession>
<dbReference type="InterPro" id="IPR037507">
    <property type="entry name" value="Ribosomal_mL59"/>
</dbReference>
<dbReference type="GO" id="GO:0003735">
    <property type="term" value="F:structural constituent of ribosome"/>
    <property type="evidence" value="ECO:0007669"/>
    <property type="project" value="InterPro"/>
</dbReference>
<feature type="domain" description="Large ribosomal subunit protein mL59" evidence="2">
    <location>
        <begin position="36"/>
        <end position="199"/>
    </location>
</feature>
<comment type="caution">
    <text evidence="3">The sequence shown here is derived from an EMBL/GenBank/DDBJ whole genome shotgun (WGS) entry which is preliminary data.</text>
</comment>
<sequence length="211" mass="23437">MSTSPSRITPSLSAASGKMNASREMATMSAAQLPSRLLNFFAKHPPPQLRAVTATSAAVQTTSNTSSADPNVAAVTESLSQTSMTDSATGVTDKRSHNPFLPFKNPRTGIWHGPAYSLRRQAELYKLADRYHVMPLMPIAPKHPEVKAQKRIERGLAVQGTGEGKRVKGKLWERQLRSKLEERRKAMEGMNAMIVHWKERGHGRGWKKWPK</sequence>
<reference evidence="4" key="1">
    <citation type="journal article" date="2017" name="bioRxiv">
        <title>Conservation of a gene cluster reveals novel cercosporin biosynthetic mechanisms and extends production to the genus Colletotrichum.</title>
        <authorList>
            <person name="de Jonge R."/>
            <person name="Ebert M.K."/>
            <person name="Huitt-Roehl C.R."/>
            <person name="Pal P."/>
            <person name="Suttle J.C."/>
            <person name="Spanner R.E."/>
            <person name="Neubauer J.D."/>
            <person name="Jurick W.M.II."/>
            <person name="Stott K.A."/>
            <person name="Secor G.A."/>
            <person name="Thomma B.P.H.J."/>
            <person name="Van de Peer Y."/>
            <person name="Townsend C.A."/>
            <person name="Bolton M.D."/>
        </authorList>
    </citation>
    <scope>NUCLEOTIDE SEQUENCE [LARGE SCALE GENOMIC DNA]</scope>
    <source>
        <strain evidence="4">CBS538.71</strain>
    </source>
</reference>
<feature type="compositionally biased region" description="Polar residues" evidence="1">
    <location>
        <begin position="1"/>
        <end position="14"/>
    </location>
</feature>
<protein>
    <recommendedName>
        <fullName evidence="2">Large ribosomal subunit protein mL59 domain-containing protein</fullName>
    </recommendedName>
</protein>
<name>A0A2S6BZ98_9PEZI</name>
<dbReference type="OrthoDB" id="18529at2759"/>
<dbReference type="STRING" id="357750.A0A2S6BZ98"/>
<keyword evidence="4" id="KW-1185">Reference proteome</keyword>
<feature type="compositionally biased region" description="Polar residues" evidence="1">
    <location>
        <begin position="79"/>
        <end position="90"/>
    </location>
</feature>
<feature type="region of interest" description="Disordered" evidence="1">
    <location>
        <begin position="1"/>
        <end position="23"/>
    </location>
</feature>
<evidence type="ECO:0000313" key="3">
    <source>
        <dbReference type="EMBL" id="PPJ52807.1"/>
    </source>
</evidence>